<feature type="domain" description="HAMP" evidence="4">
    <location>
        <begin position="454"/>
        <end position="506"/>
    </location>
</feature>
<keyword evidence="6" id="KW-1185">Reference proteome</keyword>
<evidence type="ECO:0000313" key="5">
    <source>
        <dbReference type="EMBL" id="KAF9999920.1"/>
    </source>
</evidence>
<feature type="domain" description="HAMP" evidence="4">
    <location>
        <begin position="367"/>
        <end position="414"/>
    </location>
</feature>
<dbReference type="CDD" id="cd06225">
    <property type="entry name" value="HAMP"/>
    <property type="match status" value="2"/>
</dbReference>
<dbReference type="SUPFAM" id="SSF58104">
    <property type="entry name" value="Methyl-accepting chemotaxis protein (MCP) signaling domain"/>
    <property type="match status" value="1"/>
</dbReference>
<reference evidence="5" key="1">
    <citation type="journal article" date="2020" name="Fungal Divers.">
        <title>Resolving the Mortierellaceae phylogeny through synthesis of multi-gene phylogenetics and phylogenomics.</title>
        <authorList>
            <person name="Vandepol N."/>
            <person name="Liber J."/>
            <person name="Desiro A."/>
            <person name="Na H."/>
            <person name="Kennedy M."/>
            <person name="Barry K."/>
            <person name="Grigoriev I.V."/>
            <person name="Miller A.N."/>
            <person name="O'Donnell K."/>
            <person name="Stajich J.E."/>
            <person name="Bonito G."/>
        </authorList>
    </citation>
    <scope>NUCLEOTIDE SEQUENCE</scope>
    <source>
        <strain evidence="5">NRRL 2769</strain>
    </source>
</reference>
<gene>
    <name evidence="5" type="ORF">BGZ80_006467</name>
</gene>
<dbReference type="GO" id="GO:0004673">
    <property type="term" value="F:protein histidine kinase activity"/>
    <property type="evidence" value="ECO:0007669"/>
    <property type="project" value="TreeGrafter"/>
</dbReference>
<dbReference type="Gene3D" id="1.20.120.1530">
    <property type="match status" value="3"/>
</dbReference>
<proteinExistence type="predicted"/>
<accession>A0A9P6STB7</accession>
<name>A0A9P6STB7_9FUNG</name>
<feature type="compositionally biased region" description="Low complexity" evidence="3">
    <location>
        <begin position="168"/>
        <end position="223"/>
    </location>
</feature>
<dbReference type="GO" id="GO:0071474">
    <property type="term" value="P:cellular hyperosmotic response"/>
    <property type="evidence" value="ECO:0007669"/>
    <property type="project" value="TreeGrafter"/>
</dbReference>
<dbReference type="AlphaFoldDB" id="A0A9P6STB7"/>
<feature type="compositionally biased region" description="Polar residues" evidence="3">
    <location>
        <begin position="127"/>
        <end position="137"/>
    </location>
</feature>
<keyword evidence="1" id="KW-0597">Phosphoprotein</keyword>
<dbReference type="Proteomes" id="UP000703661">
    <property type="component" value="Unassembled WGS sequence"/>
</dbReference>
<dbReference type="GO" id="GO:0016020">
    <property type="term" value="C:membrane"/>
    <property type="evidence" value="ECO:0007669"/>
    <property type="project" value="InterPro"/>
</dbReference>
<dbReference type="PANTHER" id="PTHR45339:SF1">
    <property type="entry name" value="HYBRID SIGNAL TRANSDUCTION HISTIDINE KINASE J"/>
    <property type="match status" value="1"/>
</dbReference>
<protein>
    <recommendedName>
        <fullName evidence="4">HAMP domain-containing protein</fullName>
    </recommendedName>
</protein>
<evidence type="ECO:0000259" key="4">
    <source>
        <dbReference type="PROSITE" id="PS50885"/>
    </source>
</evidence>
<comment type="caution">
    <text evidence="5">The sequence shown here is derived from an EMBL/GenBank/DDBJ whole genome shotgun (WGS) entry which is preliminary data.</text>
</comment>
<dbReference type="SMART" id="SM00304">
    <property type="entry name" value="HAMP"/>
    <property type="match status" value="3"/>
</dbReference>
<organism evidence="5 6">
    <name type="scientific">Entomortierella chlamydospora</name>
    <dbReference type="NCBI Taxonomy" id="101097"/>
    <lineage>
        <taxon>Eukaryota</taxon>
        <taxon>Fungi</taxon>
        <taxon>Fungi incertae sedis</taxon>
        <taxon>Mucoromycota</taxon>
        <taxon>Mortierellomycotina</taxon>
        <taxon>Mortierellomycetes</taxon>
        <taxon>Mortierellales</taxon>
        <taxon>Mortierellaceae</taxon>
        <taxon>Entomortierella</taxon>
    </lineage>
</organism>
<dbReference type="Pfam" id="PF18947">
    <property type="entry name" value="HAMP_2"/>
    <property type="match status" value="3"/>
</dbReference>
<evidence type="ECO:0000256" key="3">
    <source>
        <dbReference type="SAM" id="MobiDB-lite"/>
    </source>
</evidence>
<dbReference type="PANTHER" id="PTHR45339">
    <property type="entry name" value="HYBRID SIGNAL TRANSDUCTION HISTIDINE KINASE J"/>
    <property type="match status" value="1"/>
</dbReference>
<feature type="compositionally biased region" description="Low complexity" evidence="3">
    <location>
        <begin position="230"/>
        <end position="244"/>
    </location>
</feature>
<dbReference type="InterPro" id="IPR003660">
    <property type="entry name" value="HAMP_dom"/>
</dbReference>
<feature type="non-terminal residue" evidence="5">
    <location>
        <position position="1"/>
    </location>
</feature>
<evidence type="ECO:0000256" key="2">
    <source>
        <dbReference type="ARBA" id="ARBA00023012"/>
    </source>
</evidence>
<evidence type="ECO:0000256" key="1">
    <source>
        <dbReference type="ARBA" id="ARBA00022553"/>
    </source>
</evidence>
<feature type="region of interest" description="Disordered" evidence="3">
    <location>
        <begin position="126"/>
        <end position="149"/>
    </location>
</feature>
<dbReference type="PROSITE" id="PS50885">
    <property type="entry name" value="HAMP"/>
    <property type="match status" value="3"/>
</dbReference>
<evidence type="ECO:0000313" key="6">
    <source>
        <dbReference type="Proteomes" id="UP000703661"/>
    </source>
</evidence>
<feature type="region of interest" description="Disordered" evidence="3">
    <location>
        <begin position="168"/>
        <end position="251"/>
    </location>
</feature>
<dbReference type="FunFam" id="1.20.120.1530:FF:000003">
    <property type="entry name" value="Atypical/HisK protein kinase"/>
    <property type="match status" value="1"/>
</dbReference>
<keyword evidence="2" id="KW-0902">Two-component regulatory system</keyword>
<dbReference type="GO" id="GO:0000160">
    <property type="term" value="P:phosphorelay signal transduction system"/>
    <property type="evidence" value="ECO:0007669"/>
    <property type="project" value="UniProtKB-KW"/>
</dbReference>
<dbReference type="EMBL" id="JAAAID010003194">
    <property type="protein sequence ID" value="KAF9999920.1"/>
    <property type="molecule type" value="Genomic_DNA"/>
</dbReference>
<sequence>MAATLTDAYMDHVGNILDMLAQDRTLDPISLSFASSSSTPLVPAFVDAETQSPLIHKVDVALQRVVQKMFFMEHELARHRKECLATSKGHHYYTHSGGLPPIVAPILTPPVDPLSSPMSASLRWSEGTATWETTSHDPSLPTPNPNPSLLSIQSLSSAVALSADNHSLSSGSVMHTSSTSSSSSLHDNASGSEKSTTPTASTISSTAELPIATGTSTTTTTTTAPGDFLSTTSLVPSTPSSPDSFCSANSGFPPDDTDTVSTLAPVLDVGPCPVCIRNCALVASAVVRGDLGVRISCKREACNHSALTISINQMVSKLANFTTEVIQAAAQGVEGKLGVQAKIKDEHGIWKEFVSHLNTMTVGHSEQVRDIASVCTAVAHGDLSQKITVPVKGETLVLKNTINTMVDQLRSFSSEVTRVAHEVGTEGKLGGQARVEGVDGTWKELTDNVNTMAANLTAQVRDIANVSKAVAKGDLSKKISVEVKGEMMDLKNTINTMVDQLQEFATEVSRVSLEVGTEGKLGGQAVVKDVSGTWKELTDNVNLMASNLTGQVRDVATVCKAVAAGDLTKKVIVPVQGEILELKETVNTVVDQLRTFAAEVTRVAREVGTEGKLGGQAEVEGVDGTWKELTDNVNTMAANLTAQ</sequence>
<feature type="domain" description="HAMP" evidence="4">
    <location>
        <begin position="546"/>
        <end position="598"/>
    </location>
</feature>